<gene>
    <name evidence="1" type="ORF">NPIL_199801</name>
</gene>
<sequence length="110" mass="12442">MPCALDNRTMNNDDASISSLEEDEFNTELFIHCFPSIGARGSTNQEAGFILSAIKFLVDVYQPQLRGLKECDAIGWLPRSQIWTKENYSFTDLEVNDRFLLLVVQIDHGG</sequence>
<keyword evidence="2" id="KW-1185">Reference proteome</keyword>
<dbReference type="Proteomes" id="UP000887013">
    <property type="component" value="Unassembled WGS sequence"/>
</dbReference>
<dbReference type="AlphaFoldDB" id="A0A8X6NZ12"/>
<comment type="caution">
    <text evidence="1">The sequence shown here is derived from an EMBL/GenBank/DDBJ whole genome shotgun (WGS) entry which is preliminary data.</text>
</comment>
<protein>
    <submittedName>
        <fullName evidence="1">Uncharacterized protein</fullName>
    </submittedName>
</protein>
<evidence type="ECO:0000313" key="1">
    <source>
        <dbReference type="EMBL" id="GFT38770.1"/>
    </source>
</evidence>
<name>A0A8X6NZ12_NEPPI</name>
<organism evidence="1 2">
    <name type="scientific">Nephila pilipes</name>
    <name type="common">Giant wood spider</name>
    <name type="synonym">Nephila maculata</name>
    <dbReference type="NCBI Taxonomy" id="299642"/>
    <lineage>
        <taxon>Eukaryota</taxon>
        <taxon>Metazoa</taxon>
        <taxon>Ecdysozoa</taxon>
        <taxon>Arthropoda</taxon>
        <taxon>Chelicerata</taxon>
        <taxon>Arachnida</taxon>
        <taxon>Araneae</taxon>
        <taxon>Araneomorphae</taxon>
        <taxon>Entelegynae</taxon>
        <taxon>Araneoidea</taxon>
        <taxon>Nephilidae</taxon>
        <taxon>Nephila</taxon>
    </lineage>
</organism>
<dbReference type="EMBL" id="BMAW01063121">
    <property type="protein sequence ID" value="GFT38770.1"/>
    <property type="molecule type" value="Genomic_DNA"/>
</dbReference>
<reference evidence="1" key="1">
    <citation type="submission" date="2020-08" db="EMBL/GenBank/DDBJ databases">
        <title>Multicomponent nature underlies the extraordinary mechanical properties of spider dragline silk.</title>
        <authorList>
            <person name="Kono N."/>
            <person name="Nakamura H."/>
            <person name="Mori M."/>
            <person name="Yoshida Y."/>
            <person name="Ohtoshi R."/>
            <person name="Malay A.D."/>
            <person name="Moran D.A.P."/>
            <person name="Tomita M."/>
            <person name="Numata K."/>
            <person name="Arakawa K."/>
        </authorList>
    </citation>
    <scope>NUCLEOTIDE SEQUENCE</scope>
</reference>
<evidence type="ECO:0000313" key="2">
    <source>
        <dbReference type="Proteomes" id="UP000887013"/>
    </source>
</evidence>
<proteinExistence type="predicted"/>
<accession>A0A8X6NZ12</accession>